<dbReference type="AlphaFoldDB" id="A0A371CT34"/>
<keyword evidence="5" id="KW-0963">Cytoplasm</keyword>
<evidence type="ECO:0000313" key="8">
    <source>
        <dbReference type="Proteomes" id="UP000256964"/>
    </source>
</evidence>
<dbReference type="EMBL" id="KZ857464">
    <property type="protein sequence ID" value="RDX43455.1"/>
    <property type="molecule type" value="Genomic_DNA"/>
</dbReference>
<evidence type="ECO:0000256" key="4">
    <source>
        <dbReference type="ARBA" id="ARBA00017063"/>
    </source>
</evidence>
<reference evidence="7 8" key="1">
    <citation type="journal article" date="2018" name="Biotechnol. Biofuels">
        <title>Integrative visual omics of the white-rot fungus Polyporus brumalis exposes the biotechnological potential of its oxidative enzymes for delignifying raw plant biomass.</title>
        <authorList>
            <person name="Miyauchi S."/>
            <person name="Rancon A."/>
            <person name="Drula E."/>
            <person name="Hage H."/>
            <person name="Chaduli D."/>
            <person name="Favel A."/>
            <person name="Grisel S."/>
            <person name="Henrissat B."/>
            <person name="Herpoel-Gimbert I."/>
            <person name="Ruiz-Duenas F.J."/>
            <person name="Chevret D."/>
            <person name="Hainaut M."/>
            <person name="Lin J."/>
            <person name="Wang M."/>
            <person name="Pangilinan J."/>
            <person name="Lipzen A."/>
            <person name="Lesage-Meessen L."/>
            <person name="Navarro D."/>
            <person name="Riley R."/>
            <person name="Grigoriev I.V."/>
            <person name="Zhou S."/>
            <person name="Raouche S."/>
            <person name="Rosso M.N."/>
        </authorList>
    </citation>
    <scope>NUCLEOTIDE SEQUENCE [LARGE SCALE GENOMIC DNA]</scope>
    <source>
        <strain evidence="7 8">BRFM 1820</strain>
    </source>
</reference>
<evidence type="ECO:0000256" key="2">
    <source>
        <dbReference type="ARBA" id="ARBA00004496"/>
    </source>
</evidence>
<dbReference type="OrthoDB" id="4045395at2759"/>
<gene>
    <name evidence="7" type="ORF">OH76DRAFT_1447096</name>
</gene>
<evidence type="ECO:0000256" key="3">
    <source>
        <dbReference type="ARBA" id="ARBA00005229"/>
    </source>
</evidence>
<sequence>MSISERLYIRWLPDEASEPTSTLVLTAPNRQFVDLRFIKPSSPFVPCTALEWGFGGRSVGTPEHGEWIHDIDSRTQDPEADAGDIFPHPTLPDLELERGRMRHPESGEVRDYEEAWKHIDVLPDPAGELHEGRRVSVFLEMDEEGADGGRRRGMISRAGQYCQGIVRDGKYVSVQRWSRANREGWKEVAHIGDASMACDMTWTAALKEGDKVERDGHLWVVKAVKVW</sequence>
<dbReference type="InterPro" id="IPR038744">
    <property type="entry name" value="Hri1_N"/>
</dbReference>
<protein>
    <recommendedName>
        <fullName evidence="4">Protein HRI1</fullName>
    </recommendedName>
</protein>
<evidence type="ECO:0000256" key="1">
    <source>
        <dbReference type="ARBA" id="ARBA00004123"/>
    </source>
</evidence>
<name>A0A371CT34_9APHY</name>
<dbReference type="GO" id="GO:0005737">
    <property type="term" value="C:cytoplasm"/>
    <property type="evidence" value="ECO:0007669"/>
    <property type="project" value="UniProtKB-SubCell"/>
</dbReference>
<dbReference type="Gene3D" id="2.40.128.320">
    <property type="entry name" value="Protein HRI1, N-terminal domain"/>
    <property type="match status" value="1"/>
</dbReference>
<dbReference type="Proteomes" id="UP000256964">
    <property type="component" value="Unassembled WGS sequence"/>
</dbReference>
<dbReference type="GO" id="GO:0005634">
    <property type="term" value="C:nucleus"/>
    <property type="evidence" value="ECO:0007669"/>
    <property type="project" value="UniProtKB-SubCell"/>
</dbReference>
<keyword evidence="8" id="KW-1185">Reference proteome</keyword>
<dbReference type="InterPro" id="IPR031818">
    <property type="entry name" value="Hri1"/>
</dbReference>
<proteinExistence type="inferred from homology"/>
<dbReference type="CDD" id="cd11693">
    <property type="entry name" value="HRI1_C_like"/>
    <property type="match status" value="1"/>
</dbReference>
<accession>A0A371CT34</accession>
<dbReference type="CDD" id="cd11692">
    <property type="entry name" value="HRI1_N_like"/>
    <property type="match status" value="1"/>
</dbReference>
<dbReference type="STRING" id="139420.A0A371CT34"/>
<comment type="subcellular location">
    <subcellularLocation>
        <location evidence="2">Cytoplasm</location>
    </subcellularLocation>
    <subcellularLocation>
        <location evidence="1">Nucleus</location>
    </subcellularLocation>
</comment>
<evidence type="ECO:0000256" key="6">
    <source>
        <dbReference type="ARBA" id="ARBA00023242"/>
    </source>
</evidence>
<evidence type="ECO:0000313" key="7">
    <source>
        <dbReference type="EMBL" id="RDX43455.1"/>
    </source>
</evidence>
<dbReference type="Pfam" id="PF16815">
    <property type="entry name" value="HRI1"/>
    <property type="match status" value="1"/>
</dbReference>
<dbReference type="InterPro" id="IPR043047">
    <property type="entry name" value="Hri1_N_sf"/>
</dbReference>
<keyword evidence="6" id="KW-0539">Nucleus</keyword>
<organism evidence="7 8">
    <name type="scientific">Lentinus brumalis</name>
    <dbReference type="NCBI Taxonomy" id="2498619"/>
    <lineage>
        <taxon>Eukaryota</taxon>
        <taxon>Fungi</taxon>
        <taxon>Dikarya</taxon>
        <taxon>Basidiomycota</taxon>
        <taxon>Agaricomycotina</taxon>
        <taxon>Agaricomycetes</taxon>
        <taxon>Polyporales</taxon>
        <taxon>Polyporaceae</taxon>
        <taxon>Lentinus</taxon>
    </lineage>
</organism>
<comment type="similarity">
    <text evidence="3">Belongs to the HRI1 family.</text>
</comment>
<evidence type="ECO:0000256" key="5">
    <source>
        <dbReference type="ARBA" id="ARBA00022490"/>
    </source>
</evidence>